<feature type="compositionally biased region" description="Basic and acidic residues" evidence="4">
    <location>
        <begin position="422"/>
        <end position="433"/>
    </location>
</feature>
<evidence type="ECO:0000256" key="1">
    <source>
        <dbReference type="ARBA" id="ARBA00022574"/>
    </source>
</evidence>
<dbReference type="InterPro" id="IPR001680">
    <property type="entry name" value="WD40_rpt"/>
</dbReference>
<sequence length="450" mass="49219">MESTNQENFFETDTQQEKRQQRAKKEGNTFGNPLRMPSKLLAVIKDTKSNNSVFVAESGGRVSKVDIEVSFSHTSSENPLILTSGLLNPFHQSARVSSTSIQNQGLTTSQTRTTTAKYTGPSVPVTCLATGGPSNNTLFAGSWDKAIWSWDVATRRPGRKYDGHSDFVKALVCGRLGDKTILISGGADKKIIVWDADAGRKLHVLQDPTTTMMSLQSLAIDPILSTADEIVLVSASSDPHIRRWRVSLDSYAQLPFDQPAGEKAAAVGEEKLTIQEHETSVYKVLFDITGDEVDLWTASADGTAKCLLREKAFTSEDAFEHGDFVRAVALTGDWVVTGGISQQIKVWDRTSGKLYALLDAHFDEITDFVVLRDPAGRSSSDVLCSVGIDCTLRTWPLDRKGLDAAVEEIRVASEIVDGQEAEGEKKKEDDKEPLMTAEEEAELAALMEDD</sequence>
<dbReference type="OrthoDB" id="6262491at2759"/>
<reference evidence="5 6" key="1">
    <citation type="submission" date="2014-02" db="EMBL/GenBank/DDBJ databases">
        <title>The genome sequence of Colletotrichum salicis CBS 607.94.</title>
        <authorList>
            <person name="Baroncelli R."/>
            <person name="Thon M.R."/>
        </authorList>
    </citation>
    <scope>NUCLEOTIDE SEQUENCE [LARGE SCALE GENOMIC DNA]</scope>
    <source>
        <strain evidence="5 6">CBS 607.94</strain>
    </source>
</reference>
<dbReference type="InterPro" id="IPR036322">
    <property type="entry name" value="WD40_repeat_dom_sf"/>
</dbReference>
<evidence type="ECO:0000256" key="2">
    <source>
        <dbReference type="ARBA" id="ARBA00022737"/>
    </source>
</evidence>
<dbReference type="SUPFAM" id="SSF50978">
    <property type="entry name" value="WD40 repeat-like"/>
    <property type="match status" value="1"/>
</dbReference>
<evidence type="ECO:0000313" key="6">
    <source>
        <dbReference type="Proteomes" id="UP000070121"/>
    </source>
</evidence>
<feature type="region of interest" description="Disordered" evidence="4">
    <location>
        <begin position="1"/>
        <end position="34"/>
    </location>
</feature>
<comment type="caution">
    <text evidence="5">The sequence shown here is derived from an EMBL/GenBank/DDBJ whole genome shotgun (WGS) entry which is preliminary data.</text>
</comment>
<dbReference type="STRING" id="1209931.A0A135S1C5"/>
<feature type="compositionally biased region" description="Polar residues" evidence="4">
    <location>
        <begin position="1"/>
        <end position="13"/>
    </location>
</feature>
<organism evidence="5 6">
    <name type="scientific">Colletotrichum salicis</name>
    <dbReference type="NCBI Taxonomy" id="1209931"/>
    <lineage>
        <taxon>Eukaryota</taxon>
        <taxon>Fungi</taxon>
        <taxon>Dikarya</taxon>
        <taxon>Ascomycota</taxon>
        <taxon>Pezizomycotina</taxon>
        <taxon>Sordariomycetes</taxon>
        <taxon>Hypocreomycetidae</taxon>
        <taxon>Glomerellales</taxon>
        <taxon>Glomerellaceae</taxon>
        <taxon>Colletotrichum</taxon>
        <taxon>Colletotrichum acutatum species complex</taxon>
    </lineage>
</organism>
<keyword evidence="1 3" id="KW-0853">WD repeat</keyword>
<dbReference type="Pfam" id="PF00400">
    <property type="entry name" value="WD40"/>
    <property type="match status" value="3"/>
</dbReference>
<evidence type="ECO:0000256" key="4">
    <source>
        <dbReference type="SAM" id="MobiDB-lite"/>
    </source>
</evidence>
<dbReference type="Proteomes" id="UP000070121">
    <property type="component" value="Unassembled WGS sequence"/>
</dbReference>
<dbReference type="Gene3D" id="2.130.10.10">
    <property type="entry name" value="YVTN repeat-like/Quinoprotein amine dehydrogenase"/>
    <property type="match status" value="2"/>
</dbReference>
<keyword evidence="6" id="KW-1185">Reference proteome</keyword>
<dbReference type="EMBL" id="JFFI01002583">
    <property type="protein sequence ID" value="KXH29658.1"/>
    <property type="molecule type" value="Genomic_DNA"/>
</dbReference>
<dbReference type="InterPro" id="IPR015943">
    <property type="entry name" value="WD40/YVTN_repeat-like_dom_sf"/>
</dbReference>
<feature type="compositionally biased region" description="Basic and acidic residues" evidence="4">
    <location>
        <begin position="15"/>
        <end position="27"/>
    </location>
</feature>
<accession>A0A135S1C5</accession>
<feature type="region of interest" description="Disordered" evidence="4">
    <location>
        <begin position="417"/>
        <end position="436"/>
    </location>
</feature>
<dbReference type="AlphaFoldDB" id="A0A135S1C5"/>
<protein>
    <submittedName>
        <fullName evidence="5">WD domain-containing protein</fullName>
    </submittedName>
</protein>
<dbReference type="PANTHER" id="PTHR19848">
    <property type="entry name" value="WD40 REPEAT PROTEIN"/>
    <property type="match status" value="1"/>
</dbReference>
<proteinExistence type="predicted"/>
<dbReference type="PANTHER" id="PTHR19848:SF8">
    <property type="entry name" value="F-BOX AND WD REPEAT DOMAIN CONTAINING 7"/>
    <property type="match status" value="1"/>
</dbReference>
<dbReference type="PROSITE" id="PS50082">
    <property type="entry name" value="WD_REPEATS_2"/>
    <property type="match status" value="1"/>
</dbReference>
<dbReference type="SMART" id="SM00320">
    <property type="entry name" value="WD40"/>
    <property type="match status" value="5"/>
</dbReference>
<name>A0A135S1C5_9PEZI</name>
<evidence type="ECO:0000256" key="3">
    <source>
        <dbReference type="PROSITE-ProRule" id="PRU00221"/>
    </source>
</evidence>
<feature type="repeat" description="WD" evidence="3">
    <location>
        <begin position="161"/>
        <end position="204"/>
    </location>
</feature>
<evidence type="ECO:0000313" key="5">
    <source>
        <dbReference type="EMBL" id="KXH29658.1"/>
    </source>
</evidence>
<keyword evidence="2" id="KW-0677">Repeat</keyword>
<gene>
    <name evidence="5" type="ORF">CSAL01_02885</name>
</gene>